<accession>A0AAD3RPZ5</accession>
<keyword evidence="3" id="KW-1185">Reference proteome</keyword>
<reference evidence="2" key="1">
    <citation type="submission" date="2022-12" db="EMBL/GenBank/DDBJ databases">
        <title>Chromosome-Level Genome Assembly of Japanese Cedar (Cryptomeriajaponica D. Don).</title>
        <authorList>
            <person name="Fujino T."/>
            <person name="Yamaguchi K."/>
            <person name="Yokoyama T."/>
            <person name="Hamanaka T."/>
            <person name="Harazono Y."/>
            <person name="Kamada H."/>
            <person name="Kobayashi W."/>
            <person name="Ujino-Ihara T."/>
            <person name="Uchiyama K."/>
            <person name="Matsumoto A."/>
            <person name="Izuno A."/>
            <person name="Tsumura Y."/>
            <person name="Toyoda A."/>
            <person name="Shigenobu S."/>
            <person name="Moriguchi Y."/>
            <person name="Ueno S."/>
            <person name="Kasahara M."/>
        </authorList>
    </citation>
    <scope>NUCLEOTIDE SEQUENCE</scope>
</reference>
<evidence type="ECO:0000313" key="3">
    <source>
        <dbReference type="Proteomes" id="UP001234787"/>
    </source>
</evidence>
<dbReference type="Proteomes" id="UP001234787">
    <property type="component" value="Unassembled WGS sequence"/>
</dbReference>
<dbReference type="AlphaFoldDB" id="A0AAD3RPZ5"/>
<sequence length="137" mass="14936">MRPEELPGQLPDHDSAPSASESKAANPAGRLAPGTGGRASTTGARILGRHKTGVDFLFYLLRGGTTIEFLPPLLQGPEHYVMGGGRFACWRSTVCRIYQLTGPLPLFKQCYAPFTMFDHSAQLAISFFQPFAQLRPV</sequence>
<proteinExistence type="predicted"/>
<feature type="region of interest" description="Disordered" evidence="1">
    <location>
        <begin position="1"/>
        <end position="44"/>
    </location>
</feature>
<evidence type="ECO:0000256" key="1">
    <source>
        <dbReference type="SAM" id="MobiDB-lite"/>
    </source>
</evidence>
<feature type="compositionally biased region" description="Basic and acidic residues" evidence="1">
    <location>
        <begin position="1"/>
        <end position="15"/>
    </location>
</feature>
<protein>
    <submittedName>
        <fullName evidence="2">Uncharacterized protein</fullName>
    </submittedName>
</protein>
<comment type="caution">
    <text evidence="2">The sequence shown here is derived from an EMBL/GenBank/DDBJ whole genome shotgun (WGS) entry which is preliminary data.</text>
</comment>
<organism evidence="2 3">
    <name type="scientific">Cryptomeria japonica</name>
    <name type="common">Japanese cedar</name>
    <name type="synonym">Cupressus japonica</name>
    <dbReference type="NCBI Taxonomy" id="3369"/>
    <lineage>
        <taxon>Eukaryota</taxon>
        <taxon>Viridiplantae</taxon>
        <taxon>Streptophyta</taxon>
        <taxon>Embryophyta</taxon>
        <taxon>Tracheophyta</taxon>
        <taxon>Spermatophyta</taxon>
        <taxon>Pinopsida</taxon>
        <taxon>Pinidae</taxon>
        <taxon>Conifers II</taxon>
        <taxon>Cupressales</taxon>
        <taxon>Cupressaceae</taxon>
        <taxon>Cryptomeria</taxon>
    </lineage>
</organism>
<evidence type="ECO:0000313" key="2">
    <source>
        <dbReference type="EMBL" id="GLJ59242.1"/>
    </source>
</evidence>
<gene>
    <name evidence="2" type="ORF">SUGI_1498670</name>
</gene>
<dbReference type="EMBL" id="BSEH01000768">
    <property type="protein sequence ID" value="GLJ59242.1"/>
    <property type="molecule type" value="Genomic_DNA"/>
</dbReference>
<name>A0AAD3RPZ5_CRYJA</name>